<dbReference type="InterPro" id="IPR034260">
    <property type="entry name" value="Yme2_RRM"/>
</dbReference>
<dbReference type="InterPro" id="IPR018850">
    <property type="entry name" value="Mt_escape_2_C"/>
</dbReference>
<dbReference type="OMA" id="WTPEQAW"/>
<keyword evidence="7 13" id="KW-0694">RNA-binding</keyword>
<dbReference type="Pfam" id="PF00076">
    <property type="entry name" value="RRM_1"/>
    <property type="match status" value="1"/>
</dbReference>
<dbReference type="eggNOG" id="ENOG502QS0P">
    <property type="taxonomic scope" value="Eukaryota"/>
</dbReference>
<keyword evidence="8" id="KW-0809">Transit peptide</keyword>
<dbReference type="InterPro" id="IPR039627">
    <property type="entry name" value="Yme2_C"/>
</dbReference>
<dbReference type="SUPFAM" id="SSF52540">
    <property type="entry name" value="P-loop containing nucleoside triphosphate hydrolases"/>
    <property type="match status" value="1"/>
</dbReference>
<dbReference type="FunCoup" id="W3X0H8">
    <property type="interactions" value="122"/>
</dbReference>
<evidence type="ECO:0000256" key="13">
    <source>
        <dbReference type="PROSITE-ProRule" id="PRU00176"/>
    </source>
</evidence>
<dbReference type="InterPro" id="IPR035979">
    <property type="entry name" value="RBD_domain_sf"/>
</dbReference>
<proteinExistence type="inferred from homology"/>
<evidence type="ECO:0000256" key="6">
    <source>
        <dbReference type="ARBA" id="ARBA00022792"/>
    </source>
</evidence>
<dbReference type="CDD" id="cd12433">
    <property type="entry name" value="RRM_Yme2p_like"/>
    <property type="match status" value="1"/>
</dbReference>
<dbReference type="PANTHER" id="PTHR32198">
    <property type="entry name" value="MITOCHONDRIAL ESCAPE PROTEIN 2"/>
    <property type="match status" value="1"/>
</dbReference>
<evidence type="ECO:0000259" key="17">
    <source>
        <dbReference type="PROSITE" id="PS50102"/>
    </source>
</evidence>
<sequence>MISRHVGLGHWAPAGLQRHRIASASTTVTASRLLRPTIATRIPCARFESTTTTTTTPEDTTGHISAASNESIIWIDNLFPLKLTGLLRAPWQSPDRDVSELLKRFHNSNLGIMDPINMVKRAIPDSLPVKVTEILPRLKDGGAFVKFSHPQGLPAKEIEGTISQRLQDNPIKPFFSPFRGISAGLVKGVPWLEDLHRFPYSRLKVEFVAPNPGEEAVELSQEDLYVIFRKYGKIAEITSQPFDSKVLPKYAYVDFAFVRDAIMARNCLHGFVCPSNLGGGKTGTKLRMSYEQKVKAHNIWNWITNHPRIVIPVLVALLTGITVVVFDPIRSFFVKAHVQRKFRLSNSKLYRWLRRQTSDIFSFRSGHKGEQAGLNAIWSHRKDVIDTIQKWLMETAETFIVIQGPRGSGKKELVLDQALKGRRNVLVIDCKPIIEARGESATIKKMAAQVGYRPIFSWANSMSSMVDLAVQSTTGVKAGFSETLEAQLQKILQTTAEALGEIDISTRTKDDVDASLPVDAWLETHPEKRSVVVIDNFLHKNGEGNTIVYDKIAEWAAALVQSNVAHVIFLTNDSSYSKSLSKSLPDRVFRQVALGDLSPDVAKRFVISHLEGNDEPLQEIESDDGEEKPVAKPKKHNLKGLDQCIGTLGGRLTDLEFLARRLKAGQSPQEAVEEITDQSASEILKMFLLAGKVAADGTGKTWSVEQSWYLVKALSSSEKEGLRYHEVLRSDTFASSTSVSDGEAALEGLTNAELITVKSNNGRPEKITPGKPVYQAAFKKLTEDKVLSAAMDLNVLTELSKVEGKTIEKVENELALLGSLPRQPAQTAGRINYLLAKLETSQRKVEAYEKEMAPLKKTLATEY</sequence>
<dbReference type="InParanoid" id="W3X0H8"/>
<organism evidence="18 19">
    <name type="scientific">Pestalotiopsis fici (strain W106-1 / CGMCC3.15140)</name>
    <dbReference type="NCBI Taxonomy" id="1229662"/>
    <lineage>
        <taxon>Eukaryota</taxon>
        <taxon>Fungi</taxon>
        <taxon>Dikarya</taxon>
        <taxon>Ascomycota</taxon>
        <taxon>Pezizomycotina</taxon>
        <taxon>Sordariomycetes</taxon>
        <taxon>Xylariomycetidae</taxon>
        <taxon>Amphisphaeriales</taxon>
        <taxon>Sporocadaceae</taxon>
        <taxon>Pestalotiopsis</taxon>
    </lineage>
</organism>
<dbReference type="SUPFAM" id="SSF54928">
    <property type="entry name" value="RNA-binding domain, RBD"/>
    <property type="match status" value="1"/>
</dbReference>
<evidence type="ECO:0000256" key="4">
    <source>
        <dbReference type="ARBA" id="ARBA00022664"/>
    </source>
</evidence>
<gene>
    <name evidence="18" type="ORF">PFICI_08720</name>
</gene>
<evidence type="ECO:0000256" key="10">
    <source>
        <dbReference type="ARBA" id="ARBA00023128"/>
    </source>
</evidence>
<dbReference type="HOGENOM" id="CLU_007861_1_0_1"/>
<protein>
    <recommendedName>
        <fullName evidence="3 14">Mitochondrial escape protein 2</fullName>
    </recommendedName>
</protein>
<dbReference type="KEGG" id="pfy:PFICI_08720"/>
<feature type="region of interest" description="Disordered" evidence="16">
    <location>
        <begin position="616"/>
        <end position="635"/>
    </location>
</feature>
<feature type="coiled-coil region" evidence="15">
    <location>
        <begin position="831"/>
        <end position="858"/>
    </location>
</feature>
<dbReference type="Gene3D" id="3.30.70.330">
    <property type="match status" value="1"/>
</dbReference>
<comment type="function">
    <text evidence="12 14">Plays a role in maintaining the mitochondrial genome and in controlling the mtDNA escape. Involved in the regulation of mtDNA nucleotide structure and number. May have a dispensable role in early maturation of pre-rRNA.</text>
</comment>
<dbReference type="InterPro" id="IPR027417">
    <property type="entry name" value="P-loop_NTPase"/>
</dbReference>
<dbReference type="PROSITE" id="PS50102">
    <property type="entry name" value="RRM"/>
    <property type="match status" value="1"/>
</dbReference>
<name>W3X0H8_PESFW</name>
<dbReference type="OrthoDB" id="10267654at2759"/>
<dbReference type="Proteomes" id="UP000030651">
    <property type="component" value="Unassembled WGS sequence"/>
</dbReference>
<evidence type="ECO:0000256" key="8">
    <source>
        <dbReference type="ARBA" id="ARBA00022946"/>
    </source>
</evidence>
<keyword evidence="4 14" id="KW-0507">mRNA processing</keyword>
<keyword evidence="9" id="KW-1133">Transmembrane helix</keyword>
<dbReference type="GO" id="GO:0003723">
    <property type="term" value="F:RNA binding"/>
    <property type="evidence" value="ECO:0007669"/>
    <property type="project" value="UniProtKB-UniRule"/>
</dbReference>
<evidence type="ECO:0000256" key="15">
    <source>
        <dbReference type="SAM" id="Coils"/>
    </source>
</evidence>
<dbReference type="AlphaFoldDB" id="W3X0H8"/>
<feature type="domain" description="RRM" evidence="17">
    <location>
        <begin position="201"/>
        <end position="293"/>
    </location>
</feature>
<evidence type="ECO:0000313" key="18">
    <source>
        <dbReference type="EMBL" id="ETS78867.1"/>
    </source>
</evidence>
<dbReference type="EMBL" id="KI912114">
    <property type="protein sequence ID" value="ETS78867.1"/>
    <property type="molecule type" value="Genomic_DNA"/>
</dbReference>
<keyword evidence="10 14" id="KW-0496">Mitochondrion</keyword>
<dbReference type="Pfam" id="PF10443">
    <property type="entry name" value="RNA12"/>
    <property type="match status" value="1"/>
</dbReference>
<keyword evidence="11" id="KW-0472">Membrane</keyword>
<dbReference type="FunFam" id="3.30.70.330:FF:000959">
    <property type="entry name" value="Mitochondrial escape protein 2"/>
    <property type="match status" value="1"/>
</dbReference>
<accession>W3X0H8</accession>
<keyword evidence="15" id="KW-0175">Coiled coil</keyword>
<comment type="similarity">
    <text evidence="2 14">Belongs to the YME2 family.</text>
</comment>
<dbReference type="GO" id="GO:0006397">
    <property type="term" value="P:mRNA processing"/>
    <property type="evidence" value="ECO:0007669"/>
    <property type="project" value="UniProtKB-UniRule"/>
</dbReference>
<dbReference type="STRING" id="1229662.W3X0H8"/>
<evidence type="ECO:0000256" key="3">
    <source>
        <dbReference type="ARBA" id="ARBA00020222"/>
    </source>
</evidence>
<reference evidence="19" key="1">
    <citation type="journal article" date="2015" name="BMC Genomics">
        <title>Genomic and transcriptomic analysis of the endophytic fungus Pestalotiopsis fici reveals its lifestyle and high potential for synthesis of natural products.</title>
        <authorList>
            <person name="Wang X."/>
            <person name="Zhang X."/>
            <person name="Liu L."/>
            <person name="Xiang M."/>
            <person name="Wang W."/>
            <person name="Sun X."/>
            <person name="Che Y."/>
            <person name="Guo L."/>
            <person name="Liu G."/>
            <person name="Guo L."/>
            <person name="Wang C."/>
            <person name="Yin W.B."/>
            <person name="Stadler M."/>
            <person name="Zhang X."/>
            <person name="Liu X."/>
        </authorList>
    </citation>
    <scope>NUCLEOTIDE SEQUENCE [LARGE SCALE GENOMIC DNA]</scope>
    <source>
        <strain evidence="19">W106-1 / CGMCC3.15140</strain>
    </source>
</reference>
<evidence type="ECO:0000313" key="19">
    <source>
        <dbReference type="Proteomes" id="UP000030651"/>
    </source>
</evidence>
<dbReference type="RefSeq" id="XP_007835492.1">
    <property type="nucleotide sequence ID" value="XM_007837301.1"/>
</dbReference>
<evidence type="ECO:0000256" key="2">
    <source>
        <dbReference type="ARBA" id="ARBA00010320"/>
    </source>
</evidence>
<evidence type="ECO:0000256" key="12">
    <source>
        <dbReference type="ARBA" id="ARBA00025276"/>
    </source>
</evidence>
<dbReference type="PANTHER" id="PTHR32198:SF2">
    <property type="entry name" value="MITOCHONDRIAL ESCAPE PROTEIN 2"/>
    <property type="match status" value="1"/>
</dbReference>
<evidence type="ECO:0000256" key="14">
    <source>
        <dbReference type="RuleBase" id="RU367108"/>
    </source>
</evidence>
<dbReference type="InterPro" id="IPR012677">
    <property type="entry name" value="Nucleotide-bd_a/b_plait_sf"/>
</dbReference>
<comment type="subcellular location">
    <subcellularLocation>
        <location evidence="1 14">Mitochondrion inner membrane</location>
        <topology evidence="1 14">Single-pass membrane protein</topology>
    </subcellularLocation>
</comment>
<keyword evidence="6 14" id="KW-0999">Mitochondrion inner membrane</keyword>
<dbReference type="GeneID" id="19273733"/>
<dbReference type="InterPro" id="IPR000504">
    <property type="entry name" value="RRM_dom"/>
</dbReference>
<keyword evidence="19" id="KW-1185">Reference proteome</keyword>
<evidence type="ECO:0000256" key="9">
    <source>
        <dbReference type="ARBA" id="ARBA00022989"/>
    </source>
</evidence>
<evidence type="ECO:0000256" key="5">
    <source>
        <dbReference type="ARBA" id="ARBA00022692"/>
    </source>
</evidence>
<evidence type="ECO:0000256" key="16">
    <source>
        <dbReference type="SAM" id="MobiDB-lite"/>
    </source>
</evidence>
<evidence type="ECO:0000256" key="11">
    <source>
        <dbReference type="ARBA" id="ARBA00023136"/>
    </source>
</evidence>
<keyword evidence="5" id="KW-0812">Transmembrane</keyword>
<evidence type="ECO:0000256" key="7">
    <source>
        <dbReference type="ARBA" id="ARBA00022884"/>
    </source>
</evidence>
<dbReference type="GO" id="GO:0005743">
    <property type="term" value="C:mitochondrial inner membrane"/>
    <property type="evidence" value="ECO:0007669"/>
    <property type="project" value="UniProtKB-SubCell"/>
</dbReference>
<feature type="compositionally biased region" description="Acidic residues" evidence="16">
    <location>
        <begin position="616"/>
        <end position="626"/>
    </location>
</feature>
<evidence type="ECO:0000256" key="1">
    <source>
        <dbReference type="ARBA" id="ARBA00004434"/>
    </source>
</evidence>